<dbReference type="PANTHER" id="PTHR43550:SF3">
    <property type="entry name" value="3-KETODIHYDROSPHINGOSINE REDUCTASE"/>
    <property type="match status" value="1"/>
</dbReference>
<dbReference type="SUPFAM" id="SSF51735">
    <property type="entry name" value="NAD(P)-binding Rossmann-fold domains"/>
    <property type="match status" value="1"/>
</dbReference>
<organism evidence="1 2">
    <name type="scientific">BD1-7 clade bacterium</name>
    <dbReference type="NCBI Taxonomy" id="2029982"/>
    <lineage>
        <taxon>Bacteria</taxon>
        <taxon>Pseudomonadati</taxon>
        <taxon>Pseudomonadota</taxon>
        <taxon>Gammaproteobacteria</taxon>
        <taxon>Cellvibrionales</taxon>
        <taxon>Spongiibacteraceae</taxon>
        <taxon>BD1-7 clade</taxon>
    </lineage>
</organism>
<dbReference type="InterPro" id="IPR002347">
    <property type="entry name" value="SDR_fam"/>
</dbReference>
<dbReference type="GO" id="GO:0016020">
    <property type="term" value="C:membrane"/>
    <property type="evidence" value="ECO:0007669"/>
    <property type="project" value="GOC"/>
</dbReference>
<dbReference type="EMBL" id="CACSIO010000045">
    <property type="protein sequence ID" value="CAA0121571.1"/>
    <property type="molecule type" value="Genomic_DNA"/>
</dbReference>
<evidence type="ECO:0000313" key="2">
    <source>
        <dbReference type="Proteomes" id="UP000441399"/>
    </source>
</evidence>
<dbReference type="AlphaFoldDB" id="A0A5S9QQP0"/>
<name>A0A5S9QQP0_9GAMM</name>
<keyword evidence="1" id="KW-0560">Oxidoreductase</keyword>
<sequence length="273" mass="29298">MTFQTVLISGGSSGIGLDLARAYASDGANIVLLARNQQKLDLAVEACKGSSIRDGQKIVAYSVDVSDAESLTRCTAEVLSAVDTPSLLILSAGIVQSIRFMDQTDEEFEQILRTNVIGARAVVRAFLPAMIQQKSGQICFVGSLGGLISTYGYSGYGASKFAILGMAGALRQELHEFKIGVSVLCPPEVDTPMTDDESAHILKQTRFIKDAGGTLPVAVVTREARKGINNNRAIIVPGKMAKLSYLQARFMPRVFGLFMQLLVTMGARFGRGR</sequence>
<dbReference type="GO" id="GO:0006666">
    <property type="term" value="P:3-keto-sphinganine metabolic process"/>
    <property type="evidence" value="ECO:0007669"/>
    <property type="project" value="TreeGrafter"/>
</dbReference>
<accession>A0A5S9QQP0</accession>
<dbReference type="InterPro" id="IPR036291">
    <property type="entry name" value="NAD(P)-bd_dom_sf"/>
</dbReference>
<keyword evidence="2" id="KW-1185">Reference proteome</keyword>
<dbReference type="GO" id="GO:0047560">
    <property type="term" value="F:3-dehydrosphinganine reductase activity"/>
    <property type="evidence" value="ECO:0007669"/>
    <property type="project" value="TreeGrafter"/>
</dbReference>
<gene>
    <name evidence="1" type="primary">acr1_1</name>
    <name evidence="1" type="ORF">OPDIPICF_02472</name>
</gene>
<evidence type="ECO:0000313" key="1">
    <source>
        <dbReference type="EMBL" id="CAA0121571.1"/>
    </source>
</evidence>
<reference evidence="1 2" key="1">
    <citation type="submission" date="2019-11" db="EMBL/GenBank/DDBJ databases">
        <authorList>
            <person name="Holert J."/>
        </authorList>
    </citation>
    <scope>NUCLEOTIDE SEQUENCE [LARGE SCALE GENOMIC DNA]</scope>
    <source>
        <strain evidence="1">SB11_3</strain>
    </source>
</reference>
<dbReference type="OrthoDB" id="9808814at2"/>
<dbReference type="Pfam" id="PF00106">
    <property type="entry name" value="adh_short"/>
    <property type="match status" value="1"/>
</dbReference>
<dbReference type="GO" id="GO:0030148">
    <property type="term" value="P:sphingolipid biosynthetic process"/>
    <property type="evidence" value="ECO:0007669"/>
    <property type="project" value="TreeGrafter"/>
</dbReference>
<dbReference type="InterPro" id="IPR020904">
    <property type="entry name" value="Sc_DH/Rdtase_CS"/>
</dbReference>
<dbReference type="PANTHER" id="PTHR43550">
    <property type="entry name" value="3-KETODIHYDROSPHINGOSINE REDUCTASE"/>
    <property type="match status" value="1"/>
</dbReference>
<dbReference type="PRINTS" id="PR00081">
    <property type="entry name" value="GDHRDH"/>
</dbReference>
<dbReference type="EC" id="1.2.1.-" evidence="1"/>
<dbReference type="PROSITE" id="PS00061">
    <property type="entry name" value="ADH_SHORT"/>
    <property type="match status" value="1"/>
</dbReference>
<dbReference type="Proteomes" id="UP000441399">
    <property type="component" value="Unassembled WGS sequence"/>
</dbReference>
<proteinExistence type="predicted"/>
<dbReference type="Gene3D" id="3.40.50.720">
    <property type="entry name" value="NAD(P)-binding Rossmann-like Domain"/>
    <property type="match status" value="1"/>
</dbReference>
<protein>
    <submittedName>
        <fullName evidence="1">Fatty acyl-CoA reductase</fullName>
        <ecNumber evidence="1">1.2.1.-</ecNumber>
    </submittedName>
</protein>